<evidence type="ECO:0000259" key="16">
    <source>
        <dbReference type="Pfam" id="PF00742"/>
    </source>
</evidence>
<evidence type="ECO:0000313" key="19">
    <source>
        <dbReference type="Proteomes" id="UP000215027"/>
    </source>
</evidence>
<dbReference type="Pfam" id="PF03447">
    <property type="entry name" value="NAD_binding_3"/>
    <property type="match status" value="1"/>
</dbReference>
<dbReference type="Gene3D" id="3.40.50.720">
    <property type="entry name" value="NAD(P)-binding Rossmann-like Domain"/>
    <property type="match status" value="1"/>
</dbReference>
<dbReference type="InterPro" id="IPR022697">
    <property type="entry name" value="HDH_short"/>
</dbReference>
<dbReference type="InterPro" id="IPR036291">
    <property type="entry name" value="NAD(P)-bd_dom_sf"/>
</dbReference>
<evidence type="ECO:0000256" key="12">
    <source>
        <dbReference type="PIRSR" id="PIRSR036497-1"/>
    </source>
</evidence>
<evidence type="ECO:0000256" key="7">
    <source>
        <dbReference type="ARBA" id="ARBA00022697"/>
    </source>
</evidence>
<feature type="domain" description="Aspartate/homoserine dehydrogenase NAD-binding" evidence="17">
    <location>
        <begin position="10"/>
        <end position="149"/>
    </location>
</feature>
<evidence type="ECO:0000259" key="17">
    <source>
        <dbReference type="Pfam" id="PF03447"/>
    </source>
</evidence>
<evidence type="ECO:0000256" key="14">
    <source>
        <dbReference type="RuleBase" id="RU000579"/>
    </source>
</evidence>
<dbReference type="PROSITE" id="PS01042">
    <property type="entry name" value="HOMOSER_DHGENASE"/>
    <property type="match status" value="1"/>
</dbReference>
<dbReference type="InterPro" id="IPR019811">
    <property type="entry name" value="HDH_CS"/>
</dbReference>
<dbReference type="Pfam" id="PF00742">
    <property type="entry name" value="Homoserine_dh"/>
    <property type="match status" value="1"/>
</dbReference>
<dbReference type="EC" id="1.1.1.3" evidence="4 14"/>
<dbReference type="UniPathway" id="UPA00050">
    <property type="reaction ID" value="UER00063"/>
</dbReference>
<dbReference type="SUPFAM" id="SSF51735">
    <property type="entry name" value="NAD(P)-binding Rossmann-fold domains"/>
    <property type="match status" value="1"/>
</dbReference>
<evidence type="ECO:0000256" key="11">
    <source>
        <dbReference type="ARBA" id="ARBA00048841"/>
    </source>
</evidence>
<dbReference type="GO" id="GO:0050661">
    <property type="term" value="F:NADP binding"/>
    <property type="evidence" value="ECO:0007669"/>
    <property type="project" value="InterPro"/>
</dbReference>
<evidence type="ECO:0000256" key="9">
    <source>
        <dbReference type="ARBA" id="ARBA00023053"/>
    </source>
</evidence>
<evidence type="ECO:0000256" key="1">
    <source>
        <dbReference type="ARBA" id="ARBA00005056"/>
    </source>
</evidence>
<dbReference type="GO" id="GO:0009086">
    <property type="term" value="P:methionine biosynthetic process"/>
    <property type="evidence" value="ECO:0007669"/>
    <property type="project" value="UniProtKB-KW"/>
</dbReference>
<evidence type="ECO:0000256" key="8">
    <source>
        <dbReference type="ARBA" id="ARBA00023002"/>
    </source>
</evidence>
<evidence type="ECO:0000256" key="5">
    <source>
        <dbReference type="ARBA" id="ARBA00013376"/>
    </source>
</evidence>
<dbReference type="SUPFAM" id="SSF55347">
    <property type="entry name" value="Glyceraldehyde-3-phosphate dehydrogenase-like, C-terminal domain"/>
    <property type="match status" value="1"/>
</dbReference>
<evidence type="ECO:0000256" key="10">
    <source>
        <dbReference type="ARBA" id="ARBA00023167"/>
    </source>
</evidence>
<evidence type="ECO:0000313" key="18">
    <source>
        <dbReference type="EMBL" id="CUS03737.2"/>
    </source>
</evidence>
<evidence type="ECO:0000256" key="13">
    <source>
        <dbReference type="PIRSR" id="PIRSR036497-2"/>
    </source>
</evidence>
<comment type="pathway">
    <text evidence="1 14">Amino-acid biosynthesis; L-threonine biosynthesis; L-threonine from L-aspartate: step 3/5.</text>
</comment>
<reference evidence="18" key="1">
    <citation type="submission" date="2016-01" db="EMBL/GenBank/DDBJ databases">
        <authorList>
            <person name="Mcilroy J.S."/>
            <person name="Karst M S."/>
            <person name="Albertsen M."/>
        </authorList>
    </citation>
    <scope>NUCLEOTIDE SEQUENCE</scope>
    <source>
        <strain evidence="18">Cfx-K</strain>
    </source>
</reference>
<feature type="binding site" evidence="13">
    <location>
        <begin position="10"/>
        <end position="15"/>
    </location>
    <ligand>
        <name>NADP(+)</name>
        <dbReference type="ChEBI" id="CHEBI:58349"/>
    </ligand>
</feature>
<keyword evidence="10 14" id="KW-0486">Methionine biosynthesis</keyword>
<comment type="similarity">
    <text evidence="3 15">Belongs to the homoserine dehydrogenase family.</text>
</comment>
<comment type="catalytic activity">
    <reaction evidence="11">
        <text>L-homoserine + NADP(+) = L-aspartate 4-semialdehyde + NADPH + H(+)</text>
        <dbReference type="Rhea" id="RHEA:15761"/>
        <dbReference type="ChEBI" id="CHEBI:15378"/>
        <dbReference type="ChEBI" id="CHEBI:57476"/>
        <dbReference type="ChEBI" id="CHEBI:57783"/>
        <dbReference type="ChEBI" id="CHEBI:58349"/>
        <dbReference type="ChEBI" id="CHEBI:537519"/>
        <dbReference type="EC" id="1.1.1.3"/>
    </reaction>
    <physiologicalReaction direction="right-to-left" evidence="11">
        <dbReference type="Rhea" id="RHEA:15763"/>
    </physiologicalReaction>
</comment>
<dbReference type="AlphaFoldDB" id="A0A170PGG6"/>
<evidence type="ECO:0000256" key="3">
    <source>
        <dbReference type="ARBA" id="ARBA00006753"/>
    </source>
</evidence>
<dbReference type="PIRSF" id="PIRSF036497">
    <property type="entry name" value="HDH_short"/>
    <property type="match status" value="1"/>
</dbReference>
<name>A0A170PGG6_9CHLR</name>
<dbReference type="UniPathway" id="UPA00051">
    <property type="reaction ID" value="UER00465"/>
</dbReference>
<dbReference type="KEGG" id="pbf:CFX0092_A1859"/>
<keyword evidence="7 14" id="KW-0791">Threonine biosynthesis</keyword>
<protein>
    <recommendedName>
        <fullName evidence="5 14">Homoserine dehydrogenase</fullName>
        <ecNumber evidence="4 14">1.1.1.3</ecNumber>
    </recommendedName>
</protein>
<sequence length="344" mass="36695">MRTYRLALIGFGNVGQGLATILRDHGPALAGQHGAEFRVVAVNTGRHGSIYNPEGFDPGALLAAYEQTKRVDTLAAPYSGWDVSRIIDESNADVIVELTSSDLLSGEPAAGYIRAAIRQDRHVVTTNKGPVALFYPELSAAAAERGVMLGVEGTVMGGTPLLRVGRDLLADAGVLRIQGILNGTTNYILTRMAEGESYKSALEEAQEKGYAEANPTADVDGYDAAIKIVILANLLLGIPLKLANVEREGIRELTSKDIVRAQKVGEVWKLVGWVERAPDMVKASVRPIRLPQSHPLASVSGAMNAVTFVTKLLGEVTITGPGAGRVETGYGVLSDLLELNRRMN</sequence>
<dbReference type="InterPro" id="IPR005106">
    <property type="entry name" value="Asp/hSer_DH_NAD-bd"/>
</dbReference>
<dbReference type="GO" id="GO:0009088">
    <property type="term" value="P:threonine biosynthetic process"/>
    <property type="evidence" value="ECO:0007669"/>
    <property type="project" value="UniProtKB-UniPathway"/>
</dbReference>
<evidence type="ECO:0000256" key="4">
    <source>
        <dbReference type="ARBA" id="ARBA00013213"/>
    </source>
</evidence>
<feature type="binding site" evidence="13">
    <location>
        <position position="128"/>
    </location>
    <ligand>
        <name>NADPH</name>
        <dbReference type="ChEBI" id="CHEBI:57783"/>
    </ligand>
</feature>
<dbReference type="PANTHER" id="PTHR43331">
    <property type="entry name" value="HOMOSERINE DEHYDROGENASE"/>
    <property type="match status" value="1"/>
</dbReference>
<dbReference type="NCBIfam" id="NF004976">
    <property type="entry name" value="PRK06349.1"/>
    <property type="match status" value="1"/>
</dbReference>
<keyword evidence="8 14" id="KW-0560">Oxidoreductase</keyword>
<evidence type="ECO:0000256" key="15">
    <source>
        <dbReference type="RuleBase" id="RU004171"/>
    </source>
</evidence>
<dbReference type="OrthoDB" id="9808167at2"/>
<keyword evidence="9" id="KW-0915">Sodium</keyword>
<dbReference type="Gene3D" id="3.30.360.10">
    <property type="entry name" value="Dihydrodipicolinate Reductase, domain 2"/>
    <property type="match status" value="1"/>
</dbReference>
<organism evidence="18 19">
    <name type="scientific">Candidatus Promineifilum breve</name>
    <dbReference type="NCBI Taxonomy" id="1806508"/>
    <lineage>
        <taxon>Bacteria</taxon>
        <taxon>Bacillati</taxon>
        <taxon>Chloroflexota</taxon>
        <taxon>Ardenticatenia</taxon>
        <taxon>Candidatus Promineifilales</taxon>
        <taxon>Candidatus Promineifilaceae</taxon>
        <taxon>Candidatus Promineifilum</taxon>
    </lineage>
</organism>
<gene>
    <name evidence="18" type="primary">hom</name>
    <name evidence="18" type="ORF">CFX0092_A1859</name>
</gene>
<proteinExistence type="inferred from homology"/>
<comment type="pathway">
    <text evidence="2 14">Amino-acid biosynthesis; L-methionine biosynthesis via de novo pathway; L-homoserine from L-aspartate: step 3/3.</text>
</comment>
<dbReference type="NCBIfam" id="NF004912">
    <property type="entry name" value="PRK06270.1"/>
    <property type="match status" value="1"/>
</dbReference>
<feature type="domain" description="Homoserine dehydrogenase catalytic" evidence="16">
    <location>
        <begin position="160"/>
        <end position="337"/>
    </location>
</feature>
<feature type="binding site" evidence="13">
    <location>
        <position position="212"/>
    </location>
    <ligand>
        <name>L-homoserine</name>
        <dbReference type="ChEBI" id="CHEBI:57476"/>
    </ligand>
</feature>
<keyword evidence="19" id="KW-1185">Reference proteome</keyword>
<keyword evidence="13 14" id="KW-0521">NADP</keyword>
<dbReference type="Proteomes" id="UP000215027">
    <property type="component" value="Chromosome I"/>
</dbReference>
<accession>A0A170PGG6</accession>
<dbReference type="EMBL" id="LN890655">
    <property type="protein sequence ID" value="CUS03737.2"/>
    <property type="molecule type" value="Genomic_DNA"/>
</dbReference>
<keyword evidence="6 14" id="KW-0028">Amino-acid biosynthesis</keyword>
<evidence type="ECO:0000256" key="2">
    <source>
        <dbReference type="ARBA" id="ARBA00005062"/>
    </source>
</evidence>
<feature type="active site" description="Proton donor" evidence="12">
    <location>
        <position position="227"/>
    </location>
</feature>
<dbReference type="GO" id="GO:0004412">
    <property type="term" value="F:homoserine dehydrogenase activity"/>
    <property type="evidence" value="ECO:0007669"/>
    <property type="project" value="UniProtKB-EC"/>
</dbReference>
<dbReference type="InterPro" id="IPR001342">
    <property type="entry name" value="HDH_cat"/>
</dbReference>
<dbReference type="RefSeq" id="WP_095043185.1">
    <property type="nucleotide sequence ID" value="NZ_LN890655.1"/>
</dbReference>
<dbReference type="FunFam" id="3.30.360.10:FF:000005">
    <property type="entry name" value="Homoserine dehydrogenase"/>
    <property type="match status" value="1"/>
</dbReference>
<dbReference type="PANTHER" id="PTHR43331:SF1">
    <property type="entry name" value="HOMOSERINE DEHYDROGENASE"/>
    <property type="match status" value="1"/>
</dbReference>
<evidence type="ECO:0000256" key="6">
    <source>
        <dbReference type="ARBA" id="ARBA00022605"/>
    </source>
</evidence>